<dbReference type="EMBL" id="CAJVPQ010001379">
    <property type="protein sequence ID" value="CAG8549143.1"/>
    <property type="molecule type" value="Genomic_DNA"/>
</dbReference>
<reference evidence="1" key="1">
    <citation type="submission" date="2021-06" db="EMBL/GenBank/DDBJ databases">
        <authorList>
            <person name="Kallberg Y."/>
            <person name="Tangrot J."/>
            <person name="Rosling A."/>
        </authorList>
    </citation>
    <scope>NUCLEOTIDE SEQUENCE</scope>
    <source>
        <strain evidence="1">UK204</strain>
    </source>
</reference>
<name>A0A9N9FN44_9GLOM</name>
<accession>A0A9N9FN44</accession>
<comment type="caution">
    <text evidence="1">The sequence shown here is derived from an EMBL/GenBank/DDBJ whole genome shotgun (WGS) entry which is preliminary data.</text>
</comment>
<dbReference type="AlphaFoldDB" id="A0A9N9FN44"/>
<dbReference type="Proteomes" id="UP000789570">
    <property type="component" value="Unassembled WGS sequence"/>
</dbReference>
<dbReference type="OrthoDB" id="10290363at2759"/>
<organism evidence="1 2">
    <name type="scientific">Funneliformis caledonium</name>
    <dbReference type="NCBI Taxonomy" id="1117310"/>
    <lineage>
        <taxon>Eukaryota</taxon>
        <taxon>Fungi</taxon>
        <taxon>Fungi incertae sedis</taxon>
        <taxon>Mucoromycota</taxon>
        <taxon>Glomeromycotina</taxon>
        <taxon>Glomeromycetes</taxon>
        <taxon>Glomerales</taxon>
        <taxon>Glomeraceae</taxon>
        <taxon>Funneliformis</taxon>
    </lineage>
</organism>
<gene>
    <name evidence="1" type="ORF">FCALED_LOCUS6029</name>
</gene>
<proteinExistence type="predicted"/>
<keyword evidence="2" id="KW-1185">Reference proteome</keyword>
<evidence type="ECO:0000313" key="2">
    <source>
        <dbReference type="Proteomes" id="UP000789570"/>
    </source>
</evidence>
<protein>
    <submittedName>
        <fullName evidence="1">9341_t:CDS:1</fullName>
    </submittedName>
</protein>
<evidence type="ECO:0000313" key="1">
    <source>
        <dbReference type="EMBL" id="CAG8549143.1"/>
    </source>
</evidence>
<sequence length="79" mass="8773">MIFVLQPTIVDAGHMPQPRHVGPIIQMIRLRPTPCQVTCNFTWFSCLASALMITETAEDPFTFGCMVAKSICMARCSPL</sequence>